<dbReference type="Pfam" id="PF13187">
    <property type="entry name" value="Fer4_9"/>
    <property type="match status" value="1"/>
</dbReference>
<dbReference type="InterPro" id="IPR047964">
    <property type="entry name" value="EFR1-like"/>
</dbReference>
<feature type="domain" description="4Fe-4S ferredoxin-type" evidence="4">
    <location>
        <begin position="215"/>
        <end position="238"/>
    </location>
</feature>
<dbReference type="AlphaFoldDB" id="A0A1M4Y291"/>
<feature type="domain" description="4Fe-4S ferredoxin-type" evidence="4">
    <location>
        <begin position="182"/>
        <end position="210"/>
    </location>
</feature>
<dbReference type="Pfam" id="PF12724">
    <property type="entry name" value="Flavodoxin_5"/>
    <property type="match status" value="1"/>
</dbReference>
<dbReference type="GO" id="GO:0051536">
    <property type="term" value="F:iron-sulfur cluster binding"/>
    <property type="evidence" value="ECO:0007669"/>
    <property type="project" value="UniProtKB-KW"/>
</dbReference>
<dbReference type="PANTHER" id="PTHR43122">
    <property type="entry name" value="FERREDOXIN SUBUNIT OF PYRUVATE:FLAVODOXIN OXIDOREDUCTASE-RELATED"/>
    <property type="match status" value="1"/>
</dbReference>
<dbReference type="InterPro" id="IPR017900">
    <property type="entry name" value="4Fe4S_Fe_S_CS"/>
</dbReference>
<dbReference type="InterPro" id="IPR029039">
    <property type="entry name" value="Flavoprotein-like_sf"/>
</dbReference>
<evidence type="ECO:0000256" key="2">
    <source>
        <dbReference type="ARBA" id="ARBA00023004"/>
    </source>
</evidence>
<gene>
    <name evidence="5" type="ORF">SAMN05443638_12314</name>
</gene>
<protein>
    <submittedName>
        <fullName evidence="5">4Fe-4S dicluster domain-containing protein</fullName>
    </submittedName>
</protein>
<dbReference type="EMBL" id="FQVM01000023">
    <property type="protein sequence ID" value="SHE99686.1"/>
    <property type="molecule type" value="Genomic_DNA"/>
</dbReference>
<sequence>MKITIYYFSSTGNSLYAAKKLQEGLENCEIISMVKALKEDKLSCNSDAIGFIYPLHCFGLPPVVGEFISKAELNKNAYLFALQTTGGGSSKNAFAMINDILKKKNMSLSNIEEVKYISNYIRMGRSATQERALEAIEKNENKILSFIKSIKYRRVISNNINKNKVTNILYKLWKEEFIIKDKNFNVNNDCIGCGLCQKICPVQNISLSNSKPKWHGKCVDCMGCINICPKKAINIGNKTIKKNRYRNPYIKVEELI</sequence>
<dbReference type="NCBIfam" id="NF038196">
    <property type="entry name" value="ferrodoxin_EFR1"/>
    <property type="match status" value="1"/>
</dbReference>
<keyword evidence="1" id="KW-0479">Metal-binding</keyword>
<dbReference type="SUPFAM" id="SSF52218">
    <property type="entry name" value="Flavoproteins"/>
    <property type="match status" value="1"/>
</dbReference>
<name>A0A1M4Y291_9CLOT</name>
<dbReference type="Gene3D" id="3.30.70.20">
    <property type="match status" value="1"/>
</dbReference>
<keyword evidence="6" id="KW-1185">Reference proteome</keyword>
<keyword evidence="2" id="KW-0408">Iron</keyword>
<organism evidence="5 6">
    <name type="scientific">Clostridium fallax</name>
    <dbReference type="NCBI Taxonomy" id="1533"/>
    <lineage>
        <taxon>Bacteria</taxon>
        <taxon>Bacillati</taxon>
        <taxon>Bacillota</taxon>
        <taxon>Clostridia</taxon>
        <taxon>Eubacteriales</taxon>
        <taxon>Clostridiaceae</taxon>
        <taxon>Clostridium</taxon>
    </lineage>
</organism>
<dbReference type="SUPFAM" id="SSF54862">
    <property type="entry name" value="4Fe-4S ferredoxins"/>
    <property type="match status" value="1"/>
</dbReference>
<dbReference type="PROSITE" id="PS51379">
    <property type="entry name" value="4FE4S_FER_2"/>
    <property type="match status" value="2"/>
</dbReference>
<dbReference type="InterPro" id="IPR017896">
    <property type="entry name" value="4Fe4S_Fe-S-bd"/>
</dbReference>
<evidence type="ECO:0000259" key="4">
    <source>
        <dbReference type="PROSITE" id="PS51379"/>
    </source>
</evidence>
<evidence type="ECO:0000313" key="5">
    <source>
        <dbReference type="EMBL" id="SHE99686.1"/>
    </source>
</evidence>
<evidence type="ECO:0000313" key="6">
    <source>
        <dbReference type="Proteomes" id="UP000184035"/>
    </source>
</evidence>
<proteinExistence type="predicted"/>
<dbReference type="Gene3D" id="3.40.50.360">
    <property type="match status" value="1"/>
</dbReference>
<dbReference type="InterPro" id="IPR026816">
    <property type="entry name" value="Flavodoxin_dom"/>
</dbReference>
<reference evidence="5 6" key="1">
    <citation type="submission" date="2016-11" db="EMBL/GenBank/DDBJ databases">
        <authorList>
            <person name="Jaros S."/>
            <person name="Januszkiewicz K."/>
            <person name="Wedrychowicz H."/>
        </authorList>
    </citation>
    <scope>NUCLEOTIDE SEQUENCE [LARGE SCALE GENOMIC DNA]</scope>
    <source>
        <strain evidence="5 6">DSM 2631</strain>
    </source>
</reference>
<dbReference type="Proteomes" id="UP000184035">
    <property type="component" value="Unassembled WGS sequence"/>
</dbReference>
<dbReference type="RefSeq" id="WP_172607486.1">
    <property type="nucleotide sequence ID" value="NZ_FQVM01000023.1"/>
</dbReference>
<keyword evidence="3" id="KW-0411">Iron-sulfur</keyword>
<evidence type="ECO:0000256" key="1">
    <source>
        <dbReference type="ARBA" id="ARBA00022723"/>
    </source>
</evidence>
<dbReference type="PROSITE" id="PS00198">
    <property type="entry name" value="4FE4S_FER_1"/>
    <property type="match status" value="2"/>
</dbReference>
<evidence type="ECO:0000256" key="3">
    <source>
        <dbReference type="ARBA" id="ARBA00023014"/>
    </source>
</evidence>
<accession>A0A1M4Y291</accession>
<dbReference type="PANTHER" id="PTHR43122:SF1">
    <property type="entry name" value="IRON-SULFUR-BINDING PROTEIN"/>
    <property type="match status" value="1"/>
</dbReference>
<dbReference type="GO" id="GO:0046872">
    <property type="term" value="F:metal ion binding"/>
    <property type="evidence" value="ECO:0007669"/>
    <property type="project" value="UniProtKB-KW"/>
</dbReference>
<dbReference type="STRING" id="1533.SAMN05443638_12314"/>